<sequence length="93" mass="10346">MQLSKLLICATVIALAVFLELTAAVYEATQPSTLTKYMTLRTLSRLLSFAAVYWASKSWKTWQKLGAYAVHPAIAHFVTKAYVESLMMERGSG</sequence>
<evidence type="ECO:0008006" key="4">
    <source>
        <dbReference type="Google" id="ProtNLM"/>
    </source>
</evidence>
<dbReference type="InParanoid" id="A0A164ZP04"/>
<keyword evidence="3" id="KW-1185">Reference proteome</keyword>
<protein>
    <recommendedName>
        <fullName evidence="4">Secreted protein</fullName>
    </recommendedName>
</protein>
<dbReference type="Proteomes" id="UP000076632">
    <property type="component" value="Unassembled WGS sequence"/>
</dbReference>
<proteinExistence type="predicted"/>
<evidence type="ECO:0000313" key="3">
    <source>
        <dbReference type="Proteomes" id="UP000076632"/>
    </source>
</evidence>
<gene>
    <name evidence="2" type="ORF">L228DRAFT_250913</name>
</gene>
<reference evidence="2 3" key="1">
    <citation type="journal article" date="2016" name="Fungal Biol.">
        <title>The genome of Xylona heveae provides a window into fungal endophytism.</title>
        <authorList>
            <person name="Gazis R."/>
            <person name="Kuo A."/>
            <person name="Riley R."/>
            <person name="LaButti K."/>
            <person name="Lipzen A."/>
            <person name="Lin J."/>
            <person name="Amirebrahimi M."/>
            <person name="Hesse C.N."/>
            <person name="Spatafora J.W."/>
            <person name="Henrissat B."/>
            <person name="Hainaut M."/>
            <person name="Grigoriev I.V."/>
            <person name="Hibbett D.S."/>
        </authorList>
    </citation>
    <scope>NUCLEOTIDE SEQUENCE [LARGE SCALE GENOMIC DNA]</scope>
    <source>
        <strain evidence="2 3">TC161</strain>
    </source>
</reference>
<name>A0A164ZP04_XYLHT</name>
<dbReference type="GeneID" id="28898570"/>
<organism evidence="2 3">
    <name type="scientific">Xylona heveae (strain CBS 132557 / TC161)</name>
    <dbReference type="NCBI Taxonomy" id="1328760"/>
    <lineage>
        <taxon>Eukaryota</taxon>
        <taxon>Fungi</taxon>
        <taxon>Dikarya</taxon>
        <taxon>Ascomycota</taxon>
        <taxon>Pezizomycotina</taxon>
        <taxon>Xylonomycetes</taxon>
        <taxon>Xylonales</taxon>
        <taxon>Xylonaceae</taxon>
        <taxon>Xylona</taxon>
    </lineage>
</organism>
<dbReference type="EMBL" id="KV407466">
    <property type="protein sequence ID" value="KZF19329.1"/>
    <property type="molecule type" value="Genomic_DNA"/>
</dbReference>
<evidence type="ECO:0000256" key="1">
    <source>
        <dbReference type="SAM" id="SignalP"/>
    </source>
</evidence>
<feature type="signal peptide" evidence="1">
    <location>
        <begin position="1"/>
        <end position="24"/>
    </location>
</feature>
<dbReference type="AlphaFoldDB" id="A0A164ZP04"/>
<keyword evidence="1" id="KW-0732">Signal</keyword>
<evidence type="ECO:0000313" key="2">
    <source>
        <dbReference type="EMBL" id="KZF19329.1"/>
    </source>
</evidence>
<dbReference type="RefSeq" id="XP_018184884.1">
    <property type="nucleotide sequence ID" value="XM_018333433.1"/>
</dbReference>
<accession>A0A164ZP04</accession>
<feature type="chain" id="PRO_5007854957" description="Secreted protein" evidence="1">
    <location>
        <begin position="25"/>
        <end position="93"/>
    </location>
</feature>